<accession>A0A9W5TD92</accession>
<keyword evidence="3" id="KW-1185">Reference proteome</keyword>
<evidence type="ECO:0000256" key="1">
    <source>
        <dbReference type="SAM" id="MobiDB-lite"/>
    </source>
</evidence>
<name>A0A9W5TD92_BABOV</name>
<dbReference type="EMBL" id="BLIY01000014">
    <property type="protein sequence ID" value="GFE54317.1"/>
    <property type="molecule type" value="Genomic_DNA"/>
</dbReference>
<sequence length="284" mass="31663">MDKEVEGSNSSGDAGITKDVTNTTSSDTGTSKDVTNTTSSDRGTTKDVTNTTSGDTATRSPEPWEATQNDRRYGPKVDPKYEKEIRSRGLQLRGECMPKIEDIAMTYRDAWRIGKQGCLAVRRNLWDPHLFSGTWYFVCDGTDPSNFLVLHPHNSGDKMKCIVISMWELIDAFWVANKLRVLYQPKSAETNHMPVSTKTMVIEGFTRDFYEAMIMCIHEAQVRLQLMYIELKDLQKQFTKSDAGPCKVAASRGTRGTVGYSDQCVLTSGANKSSGSSADEDEHK</sequence>
<dbReference type="OrthoDB" id="360686at2759"/>
<protein>
    <submittedName>
        <fullName evidence="2">Uncharacterized protein</fullName>
    </submittedName>
</protein>
<feature type="region of interest" description="Disordered" evidence="1">
    <location>
        <begin position="1"/>
        <end position="80"/>
    </location>
</feature>
<feature type="compositionally biased region" description="Polar residues" evidence="1">
    <location>
        <begin position="19"/>
        <end position="59"/>
    </location>
</feature>
<organism evidence="2 3">
    <name type="scientific">Babesia ovis</name>
    <dbReference type="NCBI Taxonomy" id="5869"/>
    <lineage>
        <taxon>Eukaryota</taxon>
        <taxon>Sar</taxon>
        <taxon>Alveolata</taxon>
        <taxon>Apicomplexa</taxon>
        <taxon>Aconoidasida</taxon>
        <taxon>Piroplasmida</taxon>
        <taxon>Babesiidae</taxon>
        <taxon>Babesia</taxon>
    </lineage>
</organism>
<dbReference type="AlphaFoldDB" id="A0A9W5TD92"/>
<feature type="compositionally biased region" description="Basic and acidic residues" evidence="1">
    <location>
        <begin position="68"/>
        <end position="80"/>
    </location>
</feature>
<dbReference type="Proteomes" id="UP001057455">
    <property type="component" value="Unassembled WGS sequence"/>
</dbReference>
<gene>
    <name evidence="2" type="ORF">BaOVIS_017210</name>
</gene>
<evidence type="ECO:0000313" key="3">
    <source>
        <dbReference type="Proteomes" id="UP001057455"/>
    </source>
</evidence>
<proteinExistence type="predicted"/>
<evidence type="ECO:0000313" key="2">
    <source>
        <dbReference type="EMBL" id="GFE54317.1"/>
    </source>
</evidence>
<comment type="caution">
    <text evidence="2">The sequence shown here is derived from an EMBL/GenBank/DDBJ whole genome shotgun (WGS) entry which is preliminary data.</text>
</comment>
<reference evidence="2" key="1">
    <citation type="submission" date="2019-12" db="EMBL/GenBank/DDBJ databases">
        <title>Genome sequence of Babesia ovis.</title>
        <authorList>
            <person name="Yamagishi J."/>
            <person name="Sevinc F."/>
            <person name="Xuan X."/>
        </authorList>
    </citation>
    <scope>NUCLEOTIDE SEQUENCE</scope>
    <source>
        <strain evidence="2">Selcuk</strain>
    </source>
</reference>